<organism evidence="3 4">
    <name type="scientific">Sedimenticola thiotaurini</name>
    <dbReference type="NCBI Taxonomy" id="1543721"/>
    <lineage>
        <taxon>Bacteria</taxon>
        <taxon>Pseudomonadati</taxon>
        <taxon>Pseudomonadota</taxon>
        <taxon>Gammaproteobacteria</taxon>
        <taxon>Chromatiales</taxon>
        <taxon>Sedimenticolaceae</taxon>
        <taxon>Sedimenticola</taxon>
    </lineage>
</organism>
<evidence type="ECO:0000313" key="4">
    <source>
        <dbReference type="Proteomes" id="UP000034410"/>
    </source>
</evidence>
<sequence>MSIPVFIGITLLLFGSAGYMTGQAIALTWRPWYQMIPYSLLLGASDRFLIYALFDGELLSPTGYLIDTAVITVIGLLGFRITRVNRMISQYPWLYQRSGLLSWKGIKE</sequence>
<protein>
    <submittedName>
        <fullName evidence="3">Membrane protein</fullName>
    </submittedName>
</protein>
<feature type="domain" description="DUF6867" evidence="2">
    <location>
        <begin position="2"/>
        <end position="104"/>
    </location>
</feature>
<evidence type="ECO:0000259" key="2">
    <source>
        <dbReference type="Pfam" id="PF21741"/>
    </source>
</evidence>
<reference evidence="3 4" key="1">
    <citation type="journal article" date="2015" name="Genome Announc.">
        <title>Complete Genome Sequence of Sedimenticola thiotaurini Strain SIP-G1, a Polyphosphate- and Polyhydroxyalkanoate-Accumulating Sulfur-Oxidizing Gammaproteobacterium Isolated from Salt Marsh Sediments.</title>
        <authorList>
            <person name="Flood B.E."/>
            <person name="Jones D.S."/>
            <person name="Bailey J.V."/>
        </authorList>
    </citation>
    <scope>NUCLEOTIDE SEQUENCE [LARGE SCALE GENOMIC DNA]</scope>
    <source>
        <strain evidence="3 4">SIP-G1</strain>
    </source>
</reference>
<name>A0A0F7JVQ7_9GAMM</name>
<proteinExistence type="predicted"/>
<dbReference type="RefSeq" id="WP_046858378.1">
    <property type="nucleotide sequence ID" value="NZ_CP011412.1"/>
</dbReference>
<dbReference type="AlphaFoldDB" id="A0A0F7JVQ7"/>
<gene>
    <name evidence="3" type="ORF">AAY24_02720</name>
</gene>
<dbReference type="KEGG" id="seds:AAY24_02720"/>
<dbReference type="EMBL" id="CP011412">
    <property type="protein sequence ID" value="AKH19439.1"/>
    <property type="molecule type" value="Genomic_DNA"/>
</dbReference>
<accession>A0A0F7JVQ7</accession>
<keyword evidence="4" id="KW-1185">Reference proteome</keyword>
<evidence type="ECO:0000256" key="1">
    <source>
        <dbReference type="SAM" id="Phobius"/>
    </source>
</evidence>
<keyword evidence="1" id="KW-0472">Membrane</keyword>
<evidence type="ECO:0000313" key="3">
    <source>
        <dbReference type="EMBL" id="AKH19439.1"/>
    </source>
</evidence>
<dbReference type="OrthoDB" id="9806174at2"/>
<keyword evidence="1" id="KW-0812">Transmembrane</keyword>
<feature type="transmembrane region" description="Helical" evidence="1">
    <location>
        <begin position="58"/>
        <end position="79"/>
    </location>
</feature>
<dbReference type="InterPro" id="IPR049201">
    <property type="entry name" value="DUF6867"/>
</dbReference>
<keyword evidence="1" id="KW-1133">Transmembrane helix</keyword>
<dbReference type="Pfam" id="PF21741">
    <property type="entry name" value="DUF6867"/>
    <property type="match status" value="1"/>
</dbReference>
<dbReference type="Proteomes" id="UP000034410">
    <property type="component" value="Chromosome"/>
</dbReference>